<feature type="domain" description="Hypersensitivity response secretion-like HrpJ" evidence="2">
    <location>
        <begin position="42"/>
        <end position="206"/>
    </location>
</feature>
<feature type="region of interest" description="Disordered" evidence="1">
    <location>
        <begin position="1"/>
        <end position="24"/>
    </location>
</feature>
<evidence type="ECO:0000256" key="1">
    <source>
        <dbReference type="SAM" id="MobiDB-lite"/>
    </source>
</evidence>
<evidence type="ECO:0000313" key="5">
    <source>
        <dbReference type="Proteomes" id="UP000036395"/>
    </source>
</evidence>
<dbReference type="Gene3D" id="1.10.150.630">
    <property type="match status" value="1"/>
</dbReference>
<evidence type="ECO:0000313" key="3">
    <source>
        <dbReference type="EMBL" id="KMM85780.1"/>
    </source>
</evidence>
<dbReference type="InterPro" id="IPR010812">
    <property type="entry name" value="HrpJ-like"/>
</dbReference>
<comment type="caution">
    <text evidence="3">The sequence shown here is derived from an EMBL/GenBank/DDBJ whole genome shotgun (WGS) entry which is preliminary data.</text>
</comment>
<organism evidence="3 5">
    <name type="scientific">Pseudomonas taetrolens</name>
    <dbReference type="NCBI Taxonomy" id="47884"/>
    <lineage>
        <taxon>Bacteria</taxon>
        <taxon>Pseudomonadati</taxon>
        <taxon>Pseudomonadota</taxon>
        <taxon>Gammaproteobacteria</taxon>
        <taxon>Pseudomonadales</taxon>
        <taxon>Pseudomonadaceae</taxon>
        <taxon>Pseudomonas</taxon>
    </lineage>
</organism>
<reference evidence="4 6" key="2">
    <citation type="submission" date="2016-10" db="EMBL/GenBank/DDBJ databases">
        <authorList>
            <person name="Varghese N."/>
            <person name="Submissions S."/>
        </authorList>
    </citation>
    <scope>NUCLEOTIDE SEQUENCE [LARGE SCALE GENOMIC DNA]</scope>
    <source>
        <strain evidence="4 6">BS3652</strain>
    </source>
</reference>
<dbReference type="Proteomes" id="UP000183155">
    <property type="component" value="Unassembled WGS sequence"/>
</dbReference>
<dbReference type="AlphaFoldDB" id="A0A0J6GVR9"/>
<evidence type="ECO:0000313" key="6">
    <source>
        <dbReference type="Proteomes" id="UP000183155"/>
    </source>
</evidence>
<dbReference type="EMBL" id="JYLA01000002">
    <property type="protein sequence ID" value="KMM85780.1"/>
    <property type="molecule type" value="Genomic_DNA"/>
</dbReference>
<name>A0A0J6GVR9_PSETA</name>
<dbReference type="GO" id="GO:0019867">
    <property type="term" value="C:outer membrane"/>
    <property type="evidence" value="ECO:0007669"/>
    <property type="project" value="InterPro"/>
</dbReference>
<dbReference type="NCBIfam" id="TIGR02511">
    <property type="entry name" value="type_III_tyeA"/>
    <property type="match status" value="1"/>
</dbReference>
<keyword evidence="6" id="KW-1185">Reference proteome</keyword>
<dbReference type="SUPFAM" id="SSF140591">
    <property type="entry name" value="Type III secretion system domain"/>
    <property type="match status" value="1"/>
</dbReference>
<evidence type="ECO:0000313" key="4">
    <source>
        <dbReference type="EMBL" id="SED12849.1"/>
    </source>
</evidence>
<evidence type="ECO:0000259" key="2">
    <source>
        <dbReference type="Pfam" id="PF07201"/>
    </source>
</evidence>
<dbReference type="PATRIC" id="fig|47884.3.peg.1179"/>
<dbReference type="EMBL" id="FNRS01000001">
    <property type="protein sequence ID" value="SED12849.1"/>
    <property type="molecule type" value="Genomic_DNA"/>
</dbReference>
<accession>A0A0J6GVR9</accession>
<dbReference type="InterPro" id="IPR013351">
    <property type="entry name" value="T3SS_TyeA-rel"/>
</dbReference>
<dbReference type="STRING" id="47884.SAMN04490203_3877"/>
<dbReference type="GO" id="GO:0046903">
    <property type="term" value="P:secretion"/>
    <property type="evidence" value="ECO:0007669"/>
    <property type="project" value="InterPro"/>
</dbReference>
<reference evidence="3 5" key="1">
    <citation type="submission" date="2015-02" db="EMBL/GenBank/DDBJ databases">
        <title>Pseudomonas helleri sp. nov. and Pseudomonas weihenstephanensis sp. nov., isolated from raw cows milk.</title>
        <authorList>
            <person name="von Neubeck M."/>
            <person name="Huptas C."/>
            <person name="Wenning M."/>
            <person name="Scherer S."/>
        </authorList>
    </citation>
    <scope>NUCLEOTIDE SEQUENCE [LARGE SCALE GENOMIC DNA]</scope>
    <source>
        <strain evidence="3 5">DSM 21104</strain>
    </source>
</reference>
<gene>
    <name evidence="4" type="ORF">SAMN04490203_3877</name>
    <name evidence="3" type="ORF">TU78_03915</name>
</gene>
<dbReference type="Proteomes" id="UP000036395">
    <property type="component" value="Unassembled WGS sequence"/>
</dbReference>
<dbReference type="Pfam" id="PF07201">
    <property type="entry name" value="HrpJ"/>
    <property type="match status" value="1"/>
</dbReference>
<proteinExistence type="predicted"/>
<dbReference type="RefSeq" id="WP_048378503.1">
    <property type="nucleotide sequence ID" value="NZ_FNRS01000001.1"/>
</dbReference>
<sequence length="370" mass="40642">MKVDVRNDAAQALGRSGSSSVVPVPTQQASQQNAVEEVGMLFSQQVEGSNKALSQRTRRASATDVRVQKIQRIRQMAELYEHLGHPAQISLGQLSRCVRQELLSKPDVERLLALTGGDPTRTHVVLQHVIALAQAEGREHEAGLALDLQVQVHTHYALQIQAGLNTVQALKQARGDPAQRQAVREAYYANVLGEQSVANILQALLDVFAEDDLVAGVRMMCRALADDMAAQRPSQPTNRLHTLLLGLQGCRQLSSVLNSCRLFIQCSLSWQPQAGHTAVSLLQRLLGYAHSGIDRNEVQCLGRELGGDHPNRQLSALNRIHSVLQSLPLALWHDDSRRQDTLQVFLLLMGQRTHDEGRVGPAGGRARDTQ</sequence>
<protein>
    <submittedName>
        <fullName evidence="4">Type III secretion protein W</fullName>
    </submittedName>
</protein>